<accession>A0A1S2CQ37</accession>
<dbReference type="InterPro" id="IPR039446">
    <property type="entry name" value="DauR-like"/>
</dbReference>
<proteinExistence type="predicted"/>
<dbReference type="PANTHER" id="PTHR35568:SF1">
    <property type="entry name" value="TRANSCRIPTIONAL REGULATOR DAUR"/>
    <property type="match status" value="1"/>
</dbReference>
<dbReference type="STRING" id="646.BJD16_17430"/>
<evidence type="ECO:0000313" key="3">
    <source>
        <dbReference type="EMBL" id="OHY90854.1"/>
    </source>
</evidence>
<comment type="caution">
    <text evidence="3">The sequence shown here is derived from an EMBL/GenBank/DDBJ whole genome shotgun (WGS) entry which is preliminary data.</text>
</comment>
<name>A0A1S2CQ37_AERSO</name>
<dbReference type="RefSeq" id="WP_042017963.1">
    <property type="nucleotide sequence ID" value="NZ_CAMTHQ010000002.1"/>
</dbReference>
<gene>
    <name evidence="3" type="ORF">BJD16_17430</name>
</gene>
<dbReference type="OrthoDB" id="9796595at2"/>
<dbReference type="EMBL" id="MKFU01000025">
    <property type="protein sequence ID" value="OHY90854.1"/>
    <property type="molecule type" value="Genomic_DNA"/>
</dbReference>
<organism evidence="3 4">
    <name type="scientific">Aeromonas sobria</name>
    <dbReference type="NCBI Taxonomy" id="646"/>
    <lineage>
        <taxon>Bacteria</taxon>
        <taxon>Pseudomonadati</taxon>
        <taxon>Pseudomonadota</taxon>
        <taxon>Gammaproteobacteria</taxon>
        <taxon>Aeromonadales</taxon>
        <taxon>Aeromonadaceae</taxon>
        <taxon>Aeromonas</taxon>
    </lineage>
</organism>
<dbReference type="AlphaFoldDB" id="A0A1S2CQ37"/>
<evidence type="ECO:0000259" key="1">
    <source>
        <dbReference type="Pfam" id="PF08348"/>
    </source>
</evidence>
<dbReference type="GeneID" id="58920476"/>
<evidence type="ECO:0000313" key="4">
    <source>
        <dbReference type="Proteomes" id="UP000179934"/>
    </source>
</evidence>
<evidence type="ECO:0008006" key="5">
    <source>
        <dbReference type="Google" id="ProtNLM"/>
    </source>
</evidence>
<sequence>MSTAATTDHINALTDEERHLIASFEPAVEALAALFGAGCEVVLHAFDNLDASVIKIANGHVTGRGAGAPVTDFALNRLQGEAGSQWSSYFSRTREGALMKSSSITISNRLGKPIGMLCVNFSLNTSLGSLLDTFAQPAAPAQLNNETFASSVDDLVTQVIEKVDQDSSLASTVRNKEIVTRLYDMGIFEIKEAAQLVARMLGISRHTVYLHIRNHKADLNKP</sequence>
<dbReference type="Proteomes" id="UP000179934">
    <property type="component" value="Unassembled WGS sequence"/>
</dbReference>
<dbReference type="InterPro" id="IPR013559">
    <property type="entry name" value="YheO"/>
</dbReference>
<evidence type="ECO:0000259" key="2">
    <source>
        <dbReference type="Pfam" id="PF13309"/>
    </source>
</evidence>
<dbReference type="Pfam" id="PF08348">
    <property type="entry name" value="PAS_6"/>
    <property type="match status" value="1"/>
</dbReference>
<protein>
    <recommendedName>
        <fullName evidence="5">DNA-binding protein</fullName>
    </recommendedName>
</protein>
<dbReference type="PANTHER" id="PTHR35568">
    <property type="entry name" value="TRANSCRIPTIONAL REGULATOR DAUR"/>
    <property type="match status" value="1"/>
</dbReference>
<reference evidence="3 4" key="1">
    <citation type="submission" date="2016-09" db="EMBL/GenBank/DDBJ databases">
        <title>Draft Genome Sequence of Aeromonas sobria Strain 08005, Isolated from Sick Rana catesbeiana.</title>
        <authorList>
            <person name="Yang Q."/>
        </authorList>
    </citation>
    <scope>NUCLEOTIDE SEQUENCE [LARGE SCALE GENOMIC DNA]</scope>
    <source>
        <strain evidence="3 4">08005</strain>
    </source>
</reference>
<dbReference type="Pfam" id="PF13309">
    <property type="entry name" value="HTH_22"/>
    <property type="match status" value="1"/>
</dbReference>
<feature type="domain" description="YheO-like" evidence="1">
    <location>
        <begin position="22"/>
        <end position="125"/>
    </location>
</feature>
<feature type="domain" description="Transcriptional regulator DauR-like HTH" evidence="2">
    <location>
        <begin position="152"/>
        <end position="213"/>
    </location>
</feature>
<dbReference type="InterPro" id="IPR039445">
    <property type="entry name" value="DauR-like_HTH"/>
</dbReference>